<feature type="domain" description="Bacteriophage tail tape measure C-terminal" evidence="3">
    <location>
        <begin position="578"/>
        <end position="649"/>
    </location>
</feature>
<evidence type="ECO:0000256" key="1">
    <source>
        <dbReference type="SAM" id="Coils"/>
    </source>
</evidence>
<protein>
    <submittedName>
        <fullName evidence="4">Bacteriophage lambda, GpH, tail tape measure, C-terminal</fullName>
    </submittedName>
</protein>
<keyword evidence="2" id="KW-0812">Transmembrane</keyword>
<dbReference type="InterPro" id="IPR006431">
    <property type="entry name" value="Phage_tape_meas_C"/>
</dbReference>
<keyword evidence="2" id="KW-0472">Membrane</keyword>
<keyword evidence="2" id="KW-1133">Transmembrane helix</keyword>
<sequence length="841" mass="87563">MADTINISANADQAIAEINKLITKVDSLQSTFKDKFDKMGVSVTALAAGFAAATGAVAAFADEITDVAAANQVAIEQVLGLSKALEGSGGKAENVGKMFQTMSNNIEEANNGNLKTVSTFNRLGVSISDLGNLSNTALKDKLLSGLVAIKDPIERNALAMQVFGKSLVGVDIEKFAADQQRLTAEMAPFANSVETAGNAWDAMVSAVGSLKIAFAEAFQPFFLLISKIYVPIDAAVVGFRLLAIGVAAVVAPSIIAGFGALIAAVKTLTLVAARNPFIAIATALLALGPTIAKYTGLLGDVEDQQDKNNTKTETGKRNQEGLNDAIQKEKDKLKEAGQELTKNFNTLNKKYDLQLKGLSQSDSEKTIAEEINKIEQMGIDAKDKAQKAFDSLSKDSQKSRKADFEQELKDIDTKTEKEKAAAATRLRYTQEYTDMLKKFQSIQTTLGDADTKIFNDQAKAAISRMGSLYDQIDAEGKLAALTKIRTDMLANVKSLPETEQAGAINAITSAINNVDLLSVSYEDLSAAVQQAIQDEIALGTISEASAKKLQKGLDVGTIIQAQERVSASTKKITGEARSFSDGWSQAFSKYVKDASDAAAIAGRLFTKFTQGLEDALVNFVKTGKFEWKNFVGDMAEELLRSSIKQTIAGLGSAFGLGDLFGGGGGGQRGGSPNSPMYVYDVAGGGGAGGLLSGGGIGGASSPFGGIIDTAKSIFGGVVDTATSVFGGIGDAIGGIFSGGGDSGGGGGGSFFGDIASSVGDFFGGFFANGGSLGAGKWGIAGENGPELISGPANISPMGGSTNITYNINAVDSMSFKQMIAADPSFLYAVTQQGAMGTPRRY</sequence>
<organism evidence="4">
    <name type="scientific">uncultured Caudovirales phage</name>
    <dbReference type="NCBI Taxonomy" id="2100421"/>
    <lineage>
        <taxon>Viruses</taxon>
        <taxon>Duplodnaviria</taxon>
        <taxon>Heunggongvirae</taxon>
        <taxon>Uroviricota</taxon>
        <taxon>Caudoviricetes</taxon>
        <taxon>Peduoviridae</taxon>
        <taxon>Maltschvirus</taxon>
        <taxon>Maltschvirus maltsch</taxon>
    </lineage>
</organism>
<accession>A0A6J5NAW1</accession>
<evidence type="ECO:0000313" key="4">
    <source>
        <dbReference type="EMBL" id="CAB4154591.1"/>
    </source>
</evidence>
<dbReference type="Pfam" id="PF09718">
    <property type="entry name" value="Tape_meas_lam_C"/>
    <property type="match status" value="1"/>
</dbReference>
<dbReference type="EMBL" id="LR796615">
    <property type="protein sequence ID" value="CAB4154591.1"/>
    <property type="molecule type" value="Genomic_DNA"/>
</dbReference>
<evidence type="ECO:0000256" key="2">
    <source>
        <dbReference type="SAM" id="Phobius"/>
    </source>
</evidence>
<feature type="coiled-coil region" evidence="1">
    <location>
        <begin position="316"/>
        <end position="350"/>
    </location>
</feature>
<feature type="transmembrane region" description="Helical" evidence="2">
    <location>
        <begin position="241"/>
        <end position="265"/>
    </location>
</feature>
<reference evidence="4" key="1">
    <citation type="submission" date="2020-04" db="EMBL/GenBank/DDBJ databases">
        <authorList>
            <person name="Chiriac C."/>
            <person name="Salcher M."/>
            <person name="Ghai R."/>
            <person name="Kavagutti S V."/>
        </authorList>
    </citation>
    <scope>NUCLEOTIDE SEQUENCE</scope>
</reference>
<feature type="transmembrane region" description="Helical" evidence="2">
    <location>
        <begin position="277"/>
        <end position="297"/>
    </location>
</feature>
<name>A0A6J5NAW1_9CAUD</name>
<gene>
    <name evidence="4" type="ORF">UFOVP647_13</name>
</gene>
<proteinExistence type="predicted"/>
<evidence type="ECO:0000259" key="3">
    <source>
        <dbReference type="Pfam" id="PF09718"/>
    </source>
</evidence>
<keyword evidence="1" id="KW-0175">Coiled coil</keyword>